<organism evidence="1 2">
    <name type="scientific">Wuchereria bancrofti</name>
    <dbReference type="NCBI Taxonomy" id="6293"/>
    <lineage>
        <taxon>Eukaryota</taxon>
        <taxon>Metazoa</taxon>
        <taxon>Ecdysozoa</taxon>
        <taxon>Nematoda</taxon>
        <taxon>Chromadorea</taxon>
        <taxon>Rhabditida</taxon>
        <taxon>Spirurina</taxon>
        <taxon>Spiruromorpha</taxon>
        <taxon>Filarioidea</taxon>
        <taxon>Onchocercidae</taxon>
        <taxon>Wuchereria</taxon>
    </lineage>
</organism>
<protein>
    <submittedName>
        <fullName evidence="1">Uncharacterized protein</fullName>
    </submittedName>
</protein>
<accession>A0A3P7DX30</accession>
<gene>
    <name evidence="1" type="ORF">WBA_LOCUS7419</name>
</gene>
<proteinExistence type="predicted"/>
<reference evidence="1 2" key="1">
    <citation type="submission" date="2018-11" db="EMBL/GenBank/DDBJ databases">
        <authorList>
            <consortium name="Pathogen Informatics"/>
        </authorList>
    </citation>
    <scope>NUCLEOTIDE SEQUENCE [LARGE SCALE GENOMIC DNA]</scope>
</reference>
<name>A0A3P7DX30_WUCBA</name>
<dbReference type="AlphaFoldDB" id="A0A3P7DX30"/>
<evidence type="ECO:0000313" key="2">
    <source>
        <dbReference type="Proteomes" id="UP000270924"/>
    </source>
</evidence>
<dbReference type="InParanoid" id="A0A3P7DX30"/>
<evidence type="ECO:0000313" key="1">
    <source>
        <dbReference type="EMBL" id="VDM14033.1"/>
    </source>
</evidence>
<dbReference type="OrthoDB" id="762982at2759"/>
<sequence length="39" mass="4295">MKSVVSLSNQLGQVNLQQYERKECQQGGNVAAATNKQFP</sequence>
<dbReference type="EMBL" id="UYWW01005271">
    <property type="protein sequence ID" value="VDM14033.1"/>
    <property type="molecule type" value="Genomic_DNA"/>
</dbReference>
<dbReference type="Proteomes" id="UP000270924">
    <property type="component" value="Unassembled WGS sequence"/>
</dbReference>
<keyword evidence="2" id="KW-1185">Reference proteome</keyword>